<evidence type="ECO:0000256" key="2">
    <source>
        <dbReference type="SAM" id="SignalP"/>
    </source>
</evidence>
<evidence type="ECO:0000256" key="1">
    <source>
        <dbReference type="SAM" id="MobiDB-lite"/>
    </source>
</evidence>
<evidence type="ECO:0000313" key="3">
    <source>
        <dbReference type="EMBL" id="TWG26375.1"/>
    </source>
</evidence>
<reference evidence="3 4" key="1">
    <citation type="submission" date="2019-06" db="EMBL/GenBank/DDBJ databases">
        <title>Sequencing the genomes of 1000 actinobacteria strains.</title>
        <authorList>
            <person name="Klenk H.-P."/>
        </authorList>
    </citation>
    <scope>NUCLEOTIDE SEQUENCE [LARGE SCALE GENOMIC DNA]</scope>
    <source>
        <strain evidence="3 4">DSM 43866</strain>
    </source>
</reference>
<feature type="compositionally biased region" description="Low complexity" evidence="1">
    <location>
        <begin position="100"/>
        <end position="111"/>
    </location>
</feature>
<name>A0A561WR82_ACTTI</name>
<protein>
    <submittedName>
        <fullName evidence="3">Uncharacterized protein</fullName>
    </submittedName>
</protein>
<accession>A0A561WR82</accession>
<feature type="region of interest" description="Disordered" evidence="1">
    <location>
        <begin position="27"/>
        <end position="53"/>
    </location>
</feature>
<feature type="region of interest" description="Disordered" evidence="1">
    <location>
        <begin position="100"/>
        <end position="123"/>
    </location>
</feature>
<sequence length="217" mass="21726">MFPRTPHITLALGALLLTAACGAPPKPLPTSPPLSPLSPQPSGGQPSGAASAYLPPPVYPTLAPTAAVPGGVPTTYPGGVPTTYPVAVPTFTTPAYPRTTAPTAAPLTKSPTPTPAHAPRCSGQPTGAEILALVREKAKSGIPAATLRVQDGPRCSGTWSFTALELAGQGSDDLEPLMVVATGRGSTLHLVAAGTDVCNAEVQTTAPAGIRVLVCGF</sequence>
<dbReference type="Proteomes" id="UP000320239">
    <property type="component" value="Unassembled WGS sequence"/>
</dbReference>
<keyword evidence="4" id="KW-1185">Reference proteome</keyword>
<feature type="signal peptide" evidence="2">
    <location>
        <begin position="1"/>
        <end position="22"/>
    </location>
</feature>
<dbReference type="OrthoDB" id="3404755at2"/>
<dbReference type="RefSeq" id="WP_122981765.1">
    <property type="nucleotide sequence ID" value="NZ_BOMX01000029.1"/>
</dbReference>
<evidence type="ECO:0000313" key="4">
    <source>
        <dbReference type="Proteomes" id="UP000320239"/>
    </source>
</evidence>
<feature type="compositionally biased region" description="Pro residues" evidence="1">
    <location>
        <begin position="27"/>
        <end position="39"/>
    </location>
</feature>
<feature type="chain" id="PRO_5022207259" evidence="2">
    <location>
        <begin position="23"/>
        <end position="217"/>
    </location>
</feature>
<dbReference type="EMBL" id="VIWY01000001">
    <property type="protein sequence ID" value="TWG26375.1"/>
    <property type="molecule type" value="Genomic_DNA"/>
</dbReference>
<organism evidence="3 4">
    <name type="scientific">Actinoplanes teichomyceticus</name>
    <dbReference type="NCBI Taxonomy" id="1867"/>
    <lineage>
        <taxon>Bacteria</taxon>
        <taxon>Bacillati</taxon>
        <taxon>Actinomycetota</taxon>
        <taxon>Actinomycetes</taxon>
        <taxon>Micromonosporales</taxon>
        <taxon>Micromonosporaceae</taxon>
        <taxon>Actinoplanes</taxon>
    </lineage>
</organism>
<feature type="compositionally biased region" description="Low complexity" evidence="1">
    <location>
        <begin position="40"/>
        <end position="52"/>
    </location>
</feature>
<dbReference type="PROSITE" id="PS51257">
    <property type="entry name" value="PROKAR_LIPOPROTEIN"/>
    <property type="match status" value="1"/>
</dbReference>
<proteinExistence type="predicted"/>
<gene>
    <name evidence="3" type="ORF">FHX34_1011359</name>
</gene>
<keyword evidence="2" id="KW-0732">Signal</keyword>
<comment type="caution">
    <text evidence="3">The sequence shown here is derived from an EMBL/GenBank/DDBJ whole genome shotgun (WGS) entry which is preliminary data.</text>
</comment>
<dbReference type="AlphaFoldDB" id="A0A561WR82"/>